<dbReference type="GO" id="GO:0005351">
    <property type="term" value="F:carbohydrate:proton symporter activity"/>
    <property type="evidence" value="ECO:0007669"/>
    <property type="project" value="TreeGrafter"/>
</dbReference>
<dbReference type="AlphaFoldDB" id="A0A1Y2AY01"/>
<dbReference type="GO" id="GO:0016020">
    <property type="term" value="C:membrane"/>
    <property type="evidence" value="ECO:0007669"/>
    <property type="project" value="UniProtKB-SubCell"/>
</dbReference>
<feature type="domain" description="Major facilitator superfamily (MFS) profile" evidence="7">
    <location>
        <begin position="71"/>
        <end position="517"/>
    </location>
</feature>
<name>A0A1Y2AY01_9TREE</name>
<dbReference type="PANTHER" id="PTHR48022">
    <property type="entry name" value="PLASTIDIC GLUCOSE TRANSPORTER 4"/>
    <property type="match status" value="1"/>
</dbReference>
<accession>A0A1Y2AY01</accession>
<gene>
    <name evidence="8" type="ORF">BCR39DRAFT_540136</name>
</gene>
<dbReference type="InterPro" id="IPR020846">
    <property type="entry name" value="MFS_dom"/>
</dbReference>
<evidence type="ECO:0000256" key="3">
    <source>
        <dbReference type="ARBA" id="ARBA00022692"/>
    </source>
</evidence>
<dbReference type="Proteomes" id="UP000193986">
    <property type="component" value="Unassembled WGS sequence"/>
</dbReference>
<comment type="caution">
    <text evidence="8">The sequence shown here is derived from an EMBL/GenBank/DDBJ whole genome shotgun (WGS) entry which is preliminary data.</text>
</comment>
<keyword evidence="5 6" id="KW-0472">Membrane</keyword>
<feature type="transmembrane region" description="Helical" evidence="6">
    <location>
        <begin position="424"/>
        <end position="448"/>
    </location>
</feature>
<feature type="transmembrane region" description="Helical" evidence="6">
    <location>
        <begin position="338"/>
        <end position="359"/>
    </location>
</feature>
<feature type="transmembrane region" description="Helical" evidence="6">
    <location>
        <begin position="208"/>
        <end position="230"/>
    </location>
</feature>
<keyword evidence="3 6" id="KW-0812">Transmembrane</keyword>
<keyword evidence="9" id="KW-1185">Reference proteome</keyword>
<feature type="transmembrane region" description="Helical" evidence="6">
    <location>
        <begin position="242"/>
        <end position="260"/>
    </location>
</feature>
<dbReference type="SUPFAM" id="SSF103473">
    <property type="entry name" value="MFS general substrate transporter"/>
    <property type="match status" value="1"/>
</dbReference>
<dbReference type="PROSITE" id="PS50850">
    <property type="entry name" value="MFS"/>
    <property type="match status" value="1"/>
</dbReference>
<feature type="transmembrane region" description="Helical" evidence="6">
    <location>
        <begin position="149"/>
        <end position="168"/>
    </location>
</feature>
<evidence type="ECO:0000313" key="9">
    <source>
        <dbReference type="Proteomes" id="UP000193986"/>
    </source>
</evidence>
<dbReference type="Gene3D" id="1.20.1250.20">
    <property type="entry name" value="MFS general substrate transporter like domains"/>
    <property type="match status" value="1"/>
</dbReference>
<feature type="transmembrane region" description="Helical" evidence="6">
    <location>
        <begin position="117"/>
        <end position="137"/>
    </location>
</feature>
<comment type="subcellular location">
    <subcellularLocation>
        <location evidence="1">Membrane</location>
        <topology evidence="1">Multi-pass membrane protein</topology>
    </subcellularLocation>
</comment>
<dbReference type="InterPro" id="IPR005829">
    <property type="entry name" value="Sugar_transporter_CS"/>
</dbReference>
<dbReference type="InterPro" id="IPR036259">
    <property type="entry name" value="MFS_trans_sf"/>
</dbReference>
<evidence type="ECO:0000313" key="8">
    <source>
        <dbReference type="EMBL" id="ORY26765.1"/>
    </source>
</evidence>
<keyword evidence="4 6" id="KW-1133">Transmembrane helix</keyword>
<dbReference type="OrthoDB" id="6612291at2759"/>
<dbReference type="STRING" id="71784.A0A1Y2AY01"/>
<evidence type="ECO:0000259" key="7">
    <source>
        <dbReference type="PROSITE" id="PS50850"/>
    </source>
</evidence>
<comment type="similarity">
    <text evidence="2">Belongs to the major facilitator superfamily. Sugar transporter (TC 2.A.1.1) family.</text>
</comment>
<proteinExistence type="inferred from homology"/>
<feature type="transmembrane region" description="Helical" evidence="6">
    <location>
        <begin position="365"/>
        <end position="384"/>
    </location>
</feature>
<dbReference type="InParanoid" id="A0A1Y2AY01"/>
<evidence type="ECO:0000256" key="5">
    <source>
        <dbReference type="ARBA" id="ARBA00023136"/>
    </source>
</evidence>
<evidence type="ECO:0000256" key="4">
    <source>
        <dbReference type="ARBA" id="ARBA00022989"/>
    </source>
</evidence>
<dbReference type="EMBL" id="MCFC01000044">
    <property type="protein sequence ID" value="ORY26765.1"/>
    <property type="molecule type" value="Genomic_DNA"/>
</dbReference>
<feature type="transmembrane region" description="Helical" evidence="6">
    <location>
        <begin position="495"/>
        <end position="512"/>
    </location>
</feature>
<sequence>MTAPIEPEVFAFNQGADPLESKTQLQYIENIDAENKDTAVGDKVFSEILVSEYDLLSRSAVIRKCWMALMFAFMVSFGAIFDGYHNTLPANIIANQGFINTMGTVKDPVTGAPVLNALYISAWGGTSNGVNAVSCILGGFVSDWMGRKFNMLCMTGFLMIATIIEMVAKNWKVWLASKVFAAFGNGFSQSVLLTYISEVSPKQIRGGLCTSYAVILGLGQLFASVALEILEQTKWKLDWRRVIYTEWILTGMFLIFWFFIPESPWYYANKDLHDKAKHSLKRLHANIKDYDVEREYAVLRSEIDAAEALRAIQKETKWTELFKGVNGRRTLISCFPPMFYNVVGSTIMFGYTTYFFQLAGLSDPFLGSLILILSLIITEAIAFYTTDQIGRRPLALGACLFFGLSLGAIGILGCFPITTTTSNALLGMAIIWVVAYGSGFAPTMQTFVSETSTPRLRAKTLAVAQGSGQAFGLIWSYCTPLMLSDQQANWGVKTAFFFSGTSFLGLFFYYFFMPELKGRTYGELDELFQKRIPARKFGTAKTQAQVQIEMTENVGV</sequence>
<dbReference type="InterPro" id="IPR050360">
    <property type="entry name" value="MFS_Sugar_Transporters"/>
</dbReference>
<dbReference type="PANTHER" id="PTHR48022:SF68">
    <property type="entry name" value="MAJOR FACILITATOR SUPERFAMILY (MFS) PROFILE DOMAIN-CONTAINING PROTEIN-RELATED"/>
    <property type="match status" value="1"/>
</dbReference>
<organism evidence="8 9">
    <name type="scientific">Naematelia encephala</name>
    <dbReference type="NCBI Taxonomy" id="71784"/>
    <lineage>
        <taxon>Eukaryota</taxon>
        <taxon>Fungi</taxon>
        <taxon>Dikarya</taxon>
        <taxon>Basidiomycota</taxon>
        <taxon>Agaricomycotina</taxon>
        <taxon>Tremellomycetes</taxon>
        <taxon>Tremellales</taxon>
        <taxon>Naemateliaceae</taxon>
        <taxon>Naematelia</taxon>
    </lineage>
</organism>
<evidence type="ECO:0000256" key="6">
    <source>
        <dbReference type="SAM" id="Phobius"/>
    </source>
</evidence>
<feature type="transmembrane region" description="Helical" evidence="6">
    <location>
        <begin position="396"/>
        <end position="418"/>
    </location>
</feature>
<evidence type="ECO:0000256" key="1">
    <source>
        <dbReference type="ARBA" id="ARBA00004141"/>
    </source>
</evidence>
<evidence type="ECO:0000256" key="2">
    <source>
        <dbReference type="ARBA" id="ARBA00010992"/>
    </source>
</evidence>
<feature type="transmembrane region" description="Helical" evidence="6">
    <location>
        <begin position="460"/>
        <end position="483"/>
    </location>
</feature>
<dbReference type="PROSITE" id="PS00216">
    <property type="entry name" value="SUGAR_TRANSPORT_1"/>
    <property type="match status" value="1"/>
</dbReference>
<protein>
    <submittedName>
        <fullName evidence="8">General substrate transporter</fullName>
    </submittedName>
</protein>
<dbReference type="Pfam" id="PF00083">
    <property type="entry name" value="Sugar_tr"/>
    <property type="match status" value="1"/>
</dbReference>
<reference evidence="8 9" key="1">
    <citation type="submission" date="2016-07" db="EMBL/GenBank/DDBJ databases">
        <title>Pervasive Adenine N6-methylation of Active Genes in Fungi.</title>
        <authorList>
            <consortium name="DOE Joint Genome Institute"/>
            <person name="Mondo S.J."/>
            <person name="Dannebaum R.O."/>
            <person name="Kuo R.C."/>
            <person name="Labutti K."/>
            <person name="Haridas S."/>
            <person name="Kuo A."/>
            <person name="Salamov A."/>
            <person name="Ahrendt S.R."/>
            <person name="Lipzen A."/>
            <person name="Sullivan W."/>
            <person name="Andreopoulos W.B."/>
            <person name="Clum A."/>
            <person name="Lindquist E."/>
            <person name="Daum C."/>
            <person name="Ramamoorthy G.K."/>
            <person name="Gryganskyi A."/>
            <person name="Culley D."/>
            <person name="Magnuson J.K."/>
            <person name="James T.Y."/>
            <person name="O'Malley M.A."/>
            <person name="Stajich J.E."/>
            <person name="Spatafora J.W."/>
            <person name="Visel A."/>
            <person name="Grigoriev I.V."/>
        </authorList>
    </citation>
    <scope>NUCLEOTIDE SEQUENCE [LARGE SCALE GENOMIC DNA]</scope>
    <source>
        <strain evidence="8 9">68-887.2</strain>
    </source>
</reference>
<dbReference type="InterPro" id="IPR005828">
    <property type="entry name" value="MFS_sugar_transport-like"/>
</dbReference>
<feature type="transmembrane region" description="Helical" evidence="6">
    <location>
        <begin position="65"/>
        <end position="81"/>
    </location>
</feature>
<feature type="transmembrane region" description="Helical" evidence="6">
    <location>
        <begin position="174"/>
        <end position="196"/>
    </location>
</feature>